<reference evidence="1" key="1">
    <citation type="submission" date="2023-07" db="EMBL/GenBank/DDBJ databases">
        <title>Sorghum-associated microbial communities from plants grown in Nebraska, USA.</title>
        <authorList>
            <person name="Schachtman D."/>
        </authorList>
    </citation>
    <scope>NUCLEOTIDE SEQUENCE</scope>
    <source>
        <strain evidence="1">BE330</strain>
    </source>
</reference>
<gene>
    <name evidence="1" type="ORF">J2Y00_001839</name>
</gene>
<proteinExistence type="predicted"/>
<evidence type="ECO:0000313" key="1">
    <source>
        <dbReference type="EMBL" id="MDR6218276.1"/>
    </source>
</evidence>
<organism evidence="1 2">
    <name type="scientific">Deinococcus soli</name>
    <name type="common">ex Cha et al. 2016</name>
    <dbReference type="NCBI Taxonomy" id="1309411"/>
    <lineage>
        <taxon>Bacteria</taxon>
        <taxon>Thermotogati</taxon>
        <taxon>Deinococcota</taxon>
        <taxon>Deinococci</taxon>
        <taxon>Deinococcales</taxon>
        <taxon>Deinococcaceae</taxon>
        <taxon>Deinococcus</taxon>
    </lineage>
</organism>
<accession>A0AAE3XBK5</accession>
<dbReference type="Proteomes" id="UP001185331">
    <property type="component" value="Unassembled WGS sequence"/>
</dbReference>
<dbReference type="RefSeq" id="WP_309854616.1">
    <property type="nucleotide sequence ID" value="NZ_JAVDQJ010000005.1"/>
</dbReference>
<dbReference type="EMBL" id="JAVDQK010000004">
    <property type="protein sequence ID" value="MDR6218276.1"/>
    <property type="molecule type" value="Genomic_DNA"/>
</dbReference>
<protein>
    <submittedName>
        <fullName evidence="1">Uncharacterized protein</fullName>
    </submittedName>
</protein>
<name>A0AAE3XBK5_9DEIO</name>
<dbReference type="AlphaFoldDB" id="A0AAE3XBK5"/>
<comment type="caution">
    <text evidence="1">The sequence shown here is derived from an EMBL/GenBank/DDBJ whole genome shotgun (WGS) entry which is preliminary data.</text>
</comment>
<sequence>MEQNTGKPGAKRLPVIAFTVALTQGTPTRPYYNFAARGVHEHLTLLAETARQELLGLLVDARSGTPGSILYTYPVWKQPMRLNVAQEGEIVKIITRLEDEGTLSIGHKFAASVVDAWIEELSAPAAPAPAPSDWNVPDDLLEQEAEAQLRSEADMDDPGSREVYYREVVAPLHEEFARDFADDLGPAEPEADESCGADLHFRDFSSKEIIGYGNVRGDKLSVTLLAPFDRCFVEMNRGASMDAELFSRGFYAHARDAGDAGRFALSAKMAQSGRCMVAYFKRGTFTPAEDGKVHITAYWRKGAAAAA</sequence>
<evidence type="ECO:0000313" key="2">
    <source>
        <dbReference type="Proteomes" id="UP001185331"/>
    </source>
</evidence>